<feature type="transmembrane region" description="Helical" evidence="5">
    <location>
        <begin position="5"/>
        <end position="24"/>
    </location>
</feature>
<gene>
    <name evidence="7" type="ORF">GHK86_20690</name>
</gene>
<dbReference type="InterPro" id="IPR020846">
    <property type="entry name" value="MFS_dom"/>
</dbReference>
<evidence type="ECO:0000256" key="5">
    <source>
        <dbReference type="SAM" id="Phobius"/>
    </source>
</evidence>
<evidence type="ECO:0000313" key="8">
    <source>
        <dbReference type="Proteomes" id="UP000437736"/>
    </source>
</evidence>
<dbReference type="PANTHER" id="PTHR42718">
    <property type="entry name" value="MAJOR FACILITATOR SUPERFAMILY MULTIDRUG TRANSPORTER MFSC"/>
    <property type="match status" value="1"/>
</dbReference>
<keyword evidence="8" id="KW-1185">Reference proteome</keyword>
<keyword evidence="4 5" id="KW-0472">Membrane</keyword>
<evidence type="ECO:0000259" key="6">
    <source>
        <dbReference type="PROSITE" id="PS50850"/>
    </source>
</evidence>
<feature type="transmembrane region" description="Helical" evidence="5">
    <location>
        <begin position="97"/>
        <end position="119"/>
    </location>
</feature>
<evidence type="ECO:0000256" key="4">
    <source>
        <dbReference type="ARBA" id="ARBA00023136"/>
    </source>
</evidence>
<keyword evidence="2 5" id="KW-0812">Transmembrane</keyword>
<protein>
    <submittedName>
        <fullName evidence="7">MFS transporter</fullName>
    </submittedName>
</protein>
<sequence length="172" mass="17264">RRGLLLAVPFFAGFGAFMFVYALITQDRLGWSPLVAGLALAPLAAAFLLASLLMPRLVARFGRTVITAGALLQLAGLVGLIGSLSAVWPAVGAADLVAAFAVIGLGQGLVMPALVRIVLSEVPVEEAGVGSGALTTTQQVSLAVGVAVLGSLFVALAPAARLGALHAADLVL</sequence>
<comment type="caution">
    <text evidence="7">The sequence shown here is derived from an EMBL/GenBank/DDBJ whole genome shotgun (WGS) entry which is preliminary data.</text>
</comment>
<reference evidence="7 8" key="1">
    <citation type="submission" date="2019-11" db="EMBL/GenBank/DDBJ databases">
        <title>Acidiferrimicrobium australis gen. nov., sp. nov., an acidophilic and obligately heterotrophic, member of the Actinobacteria that catalyses dissimilatory oxido- reduction of iron isolated from metal-rich acidic water in Chile.</title>
        <authorList>
            <person name="Gonzalez D."/>
            <person name="Huber K."/>
            <person name="Hedrich S."/>
            <person name="Rojas-Villalobos C."/>
            <person name="Quatrini R."/>
            <person name="Dinamarca M.A."/>
            <person name="Schwarz A."/>
            <person name="Canales C."/>
            <person name="Nancucheo I."/>
        </authorList>
    </citation>
    <scope>NUCLEOTIDE SEQUENCE [LARGE SCALE GENOMIC DNA]</scope>
    <source>
        <strain evidence="7 8">USS-CCA1</strain>
    </source>
</reference>
<feature type="domain" description="Major facilitator superfamily (MFS) profile" evidence="6">
    <location>
        <begin position="1"/>
        <end position="172"/>
    </location>
</feature>
<dbReference type="PANTHER" id="PTHR42718:SF39">
    <property type="entry name" value="ACTINORHODIN TRANSPORTER-RELATED"/>
    <property type="match status" value="1"/>
</dbReference>
<dbReference type="EMBL" id="WJHE01001459">
    <property type="protein sequence ID" value="MST35136.1"/>
    <property type="molecule type" value="Genomic_DNA"/>
</dbReference>
<comment type="subcellular location">
    <subcellularLocation>
        <location evidence="1">Cell membrane</location>
        <topology evidence="1">Multi-pass membrane protein</topology>
    </subcellularLocation>
</comment>
<feature type="transmembrane region" description="Helical" evidence="5">
    <location>
        <begin position="65"/>
        <end position="91"/>
    </location>
</feature>
<dbReference type="Gene3D" id="1.20.1250.20">
    <property type="entry name" value="MFS general substrate transporter like domains"/>
    <property type="match status" value="1"/>
</dbReference>
<dbReference type="InterPro" id="IPR036259">
    <property type="entry name" value="MFS_trans_sf"/>
</dbReference>
<proteinExistence type="predicted"/>
<dbReference type="Proteomes" id="UP000437736">
    <property type="component" value="Unassembled WGS sequence"/>
</dbReference>
<dbReference type="SUPFAM" id="SSF103473">
    <property type="entry name" value="MFS general substrate transporter"/>
    <property type="match status" value="1"/>
</dbReference>
<dbReference type="InterPro" id="IPR011701">
    <property type="entry name" value="MFS"/>
</dbReference>
<keyword evidence="3 5" id="KW-1133">Transmembrane helix</keyword>
<evidence type="ECO:0000256" key="2">
    <source>
        <dbReference type="ARBA" id="ARBA00022692"/>
    </source>
</evidence>
<organism evidence="7 8">
    <name type="scientific">Acidiferrimicrobium australe</name>
    <dbReference type="NCBI Taxonomy" id="2664430"/>
    <lineage>
        <taxon>Bacteria</taxon>
        <taxon>Bacillati</taxon>
        <taxon>Actinomycetota</taxon>
        <taxon>Acidimicrobiia</taxon>
        <taxon>Acidimicrobiales</taxon>
        <taxon>Acidimicrobiaceae</taxon>
        <taxon>Acidiferrimicrobium</taxon>
    </lineage>
</organism>
<accession>A0ABW9QZZ8</accession>
<evidence type="ECO:0000256" key="1">
    <source>
        <dbReference type="ARBA" id="ARBA00004651"/>
    </source>
</evidence>
<name>A0ABW9QZZ8_9ACTN</name>
<evidence type="ECO:0000313" key="7">
    <source>
        <dbReference type="EMBL" id="MST35136.1"/>
    </source>
</evidence>
<evidence type="ECO:0000256" key="3">
    <source>
        <dbReference type="ARBA" id="ARBA00022989"/>
    </source>
</evidence>
<feature type="transmembrane region" description="Helical" evidence="5">
    <location>
        <begin position="30"/>
        <end position="53"/>
    </location>
</feature>
<dbReference type="Pfam" id="PF07690">
    <property type="entry name" value="MFS_1"/>
    <property type="match status" value="1"/>
</dbReference>
<dbReference type="PROSITE" id="PS50850">
    <property type="entry name" value="MFS"/>
    <property type="match status" value="1"/>
</dbReference>
<feature type="non-terminal residue" evidence="7">
    <location>
        <position position="172"/>
    </location>
</feature>
<feature type="transmembrane region" description="Helical" evidence="5">
    <location>
        <begin position="140"/>
        <end position="160"/>
    </location>
</feature>
<feature type="non-terminal residue" evidence="7">
    <location>
        <position position="1"/>
    </location>
</feature>